<dbReference type="GO" id="GO:0005694">
    <property type="term" value="C:chromosome"/>
    <property type="evidence" value="ECO:0007669"/>
    <property type="project" value="UniProtKB-SubCell"/>
</dbReference>
<reference evidence="10" key="1">
    <citation type="submission" date="2015-01" db="EMBL/GenBank/DDBJ databases">
        <authorList>
            <person name="Aksoy S."/>
            <person name="Warren W."/>
            <person name="Wilson R.K."/>
        </authorList>
    </citation>
    <scope>NUCLEOTIDE SEQUENCE [LARGE SCALE GENOMIC DNA]</scope>
    <source>
        <strain evidence="10">IAEA</strain>
    </source>
</reference>
<dbReference type="PANTHER" id="PTHR46223">
    <property type="entry name" value="HISTONE-LYSINE N-METHYLTRANSFERASE SUV39H"/>
    <property type="match status" value="1"/>
</dbReference>
<proteinExistence type="predicted"/>
<keyword evidence="7" id="KW-0862">Zinc</keyword>
<dbReference type="GO" id="GO:0008170">
    <property type="term" value="F:N-methyltransferase activity"/>
    <property type="evidence" value="ECO:0007669"/>
    <property type="project" value="UniProtKB-ARBA"/>
</dbReference>
<dbReference type="EnsemblMetazoa" id="GPPI047825-RA">
    <property type="protein sequence ID" value="GPPI047825-PA"/>
    <property type="gene ID" value="GPPI047825"/>
</dbReference>
<keyword evidence="5" id="KW-0949">S-adenosyl-L-methionine</keyword>
<name>A0A1B0C352_9MUSC</name>
<protein>
    <recommendedName>
        <fullName evidence="8">SET domain-containing protein</fullName>
    </recommendedName>
</protein>
<keyword evidence="3" id="KW-0489">Methyltransferase</keyword>
<evidence type="ECO:0000313" key="10">
    <source>
        <dbReference type="Proteomes" id="UP000092460"/>
    </source>
</evidence>
<dbReference type="GO" id="GO:0046872">
    <property type="term" value="F:metal ion binding"/>
    <property type="evidence" value="ECO:0007669"/>
    <property type="project" value="UniProtKB-KW"/>
</dbReference>
<keyword evidence="10" id="KW-1185">Reference proteome</keyword>
<evidence type="ECO:0000256" key="5">
    <source>
        <dbReference type="ARBA" id="ARBA00022691"/>
    </source>
</evidence>
<dbReference type="PROSITE" id="PS50280">
    <property type="entry name" value="SET"/>
    <property type="match status" value="1"/>
</dbReference>
<evidence type="ECO:0000256" key="6">
    <source>
        <dbReference type="ARBA" id="ARBA00022723"/>
    </source>
</evidence>
<dbReference type="SUPFAM" id="SSF82199">
    <property type="entry name" value="SET domain"/>
    <property type="match status" value="1"/>
</dbReference>
<dbReference type="VEuPathDB" id="VectorBase:GPPI047825"/>
<evidence type="ECO:0000259" key="8">
    <source>
        <dbReference type="PROSITE" id="PS50280"/>
    </source>
</evidence>
<sequence length="112" mass="12451">MQENDTTQRMNYVLSLCEYISNGGGTTNKVLLTTVDPSRKGNIGRYINHSCHPNCQIKTVHIECPLPKVAIFSKNFIKAGEELCLHNNEGIIQKNQPIAQGQKGIPCLCGYF</sequence>
<evidence type="ECO:0000256" key="3">
    <source>
        <dbReference type="ARBA" id="ARBA00022603"/>
    </source>
</evidence>
<dbReference type="PANTHER" id="PTHR46223:SF3">
    <property type="entry name" value="HISTONE-LYSINE N-METHYLTRANSFERASE SET-23"/>
    <property type="match status" value="1"/>
</dbReference>
<feature type="domain" description="SET" evidence="8">
    <location>
        <begin position="1"/>
        <end position="88"/>
    </location>
</feature>
<dbReference type="GO" id="GO:0008276">
    <property type="term" value="F:protein methyltransferase activity"/>
    <property type="evidence" value="ECO:0007669"/>
    <property type="project" value="UniProtKB-ARBA"/>
</dbReference>
<reference evidence="9" key="2">
    <citation type="submission" date="2020-05" db="UniProtKB">
        <authorList>
            <consortium name="EnsemblMetazoa"/>
        </authorList>
    </citation>
    <scope>IDENTIFICATION</scope>
    <source>
        <strain evidence="9">IAEA</strain>
    </source>
</reference>
<dbReference type="EMBL" id="JXJN01024815">
    <property type="status" value="NOT_ANNOTATED_CDS"/>
    <property type="molecule type" value="Genomic_DNA"/>
</dbReference>
<evidence type="ECO:0000313" key="9">
    <source>
        <dbReference type="EnsemblMetazoa" id="GPPI047825-PA"/>
    </source>
</evidence>
<dbReference type="InterPro" id="IPR050973">
    <property type="entry name" value="H3K9_Histone-Lys_N-MTase"/>
</dbReference>
<dbReference type="STRING" id="67801.A0A1B0C352"/>
<keyword evidence="4" id="KW-0808">Transferase</keyword>
<keyword evidence="6" id="KW-0479">Metal-binding</keyword>
<evidence type="ECO:0000256" key="1">
    <source>
        <dbReference type="ARBA" id="ARBA00004286"/>
    </source>
</evidence>
<dbReference type="InterPro" id="IPR001214">
    <property type="entry name" value="SET_dom"/>
</dbReference>
<dbReference type="Pfam" id="PF00856">
    <property type="entry name" value="SET"/>
    <property type="match status" value="1"/>
</dbReference>
<dbReference type="AlphaFoldDB" id="A0A1B0C352"/>
<evidence type="ECO:0000256" key="2">
    <source>
        <dbReference type="ARBA" id="ARBA00022454"/>
    </source>
</evidence>
<dbReference type="GO" id="GO:0032259">
    <property type="term" value="P:methylation"/>
    <property type="evidence" value="ECO:0007669"/>
    <property type="project" value="UniProtKB-KW"/>
</dbReference>
<accession>A0A1B0C352</accession>
<evidence type="ECO:0000256" key="7">
    <source>
        <dbReference type="ARBA" id="ARBA00022833"/>
    </source>
</evidence>
<dbReference type="Gene3D" id="2.170.270.10">
    <property type="entry name" value="SET domain"/>
    <property type="match status" value="1"/>
</dbReference>
<dbReference type="InterPro" id="IPR046341">
    <property type="entry name" value="SET_dom_sf"/>
</dbReference>
<comment type="subcellular location">
    <subcellularLocation>
        <location evidence="1">Chromosome</location>
    </subcellularLocation>
</comment>
<dbReference type="EMBL" id="JXJN01024814">
    <property type="status" value="NOT_ANNOTATED_CDS"/>
    <property type="molecule type" value="Genomic_DNA"/>
</dbReference>
<organism evidence="9 10">
    <name type="scientific">Glossina palpalis gambiensis</name>
    <dbReference type="NCBI Taxonomy" id="67801"/>
    <lineage>
        <taxon>Eukaryota</taxon>
        <taxon>Metazoa</taxon>
        <taxon>Ecdysozoa</taxon>
        <taxon>Arthropoda</taxon>
        <taxon>Hexapoda</taxon>
        <taxon>Insecta</taxon>
        <taxon>Pterygota</taxon>
        <taxon>Neoptera</taxon>
        <taxon>Endopterygota</taxon>
        <taxon>Diptera</taxon>
        <taxon>Brachycera</taxon>
        <taxon>Muscomorpha</taxon>
        <taxon>Hippoboscoidea</taxon>
        <taxon>Glossinidae</taxon>
        <taxon>Glossina</taxon>
    </lineage>
</organism>
<dbReference type="GO" id="GO:0008757">
    <property type="term" value="F:S-adenosylmethionine-dependent methyltransferase activity"/>
    <property type="evidence" value="ECO:0007669"/>
    <property type="project" value="UniProtKB-ARBA"/>
</dbReference>
<keyword evidence="2" id="KW-0158">Chromosome</keyword>
<dbReference type="Proteomes" id="UP000092460">
    <property type="component" value="Unassembled WGS sequence"/>
</dbReference>
<evidence type="ECO:0000256" key="4">
    <source>
        <dbReference type="ARBA" id="ARBA00022679"/>
    </source>
</evidence>